<dbReference type="PANTHER" id="PTHR34978:SF3">
    <property type="entry name" value="SLR0241 PROTEIN"/>
    <property type="match status" value="1"/>
</dbReference>
<dbReference type="EMBL" id="VIWT01000001">
    <property type="protein sequence ID" value="TWG00190.1"/>
    <property type="molecule type" value="Genomic_DNA"/>
</dbReference>
<keyword evidence="7" id="KW-0812">Transmembrane</keyword>
<dbReference type="PANTHER" id="PTHR34978">
    <property type="entry name" value="POSSIBLE SENSOR-TRANSDUCER PROTEIN BLAR"/>
    <property type="match status" value="1"/>
</dbReference>
<evidence type="ECO:0000313" key="9">
    <source>
        <dbReference type="EMBL" id="TWG00190.1"/>
    </source>
</evidence>
<dbReference type="GO" id="GO:0006508">
    <property type="term" value="P:proteolysis"/>
    <property type="evidence" value="ECO:0007669"/>
    <property type="project" value="UniProtKB-KW"/>
</dbReference>
<feature type="transmembrane region" description="Helical" evidence="7">
    <location>
        <begin position="35"/>
        <end position="57"/>
    </location>
</feature>
<dbReference type="InterPro" id="IPR052173">
    <property type="entry name" value="Beta-lactam_resp_regulator"/>
</dbReference>
<dbReference type="Pfam" id="PF01435">
    <property type="entry name" value="Peptidase_M48"/>
    <property type="match status" value="1"/>
</dbReference>
<evidence type="ECO:0000313" key="10">
    <source>
        <dbReference type="Proteomes" id="UP000317940"/>
    </source>
</evidence>
<keyword evidence="2" id="KW-0479">Metal-binding</keyword>
<accession>A0A561ULG2</accession>
<dbReference type="CDD" id="cd07326">
    <property type="entry name" value="M56_BlaR1_MecR1_like"/>
    <property type="match status" value="1"/>
</dbReference>
<dbReference type="GO" id="GO:0046872">
    <property type="term" value="F:metal ion binding"/>
    <property type="evidence" value="ECO:0007669"/>
    <property type="project" value="UniProtKB-KW"/>
</dbReference>
<name>A0A561ULG2_9ACTN</name>
<dbReference type="GO" id="GO:0004222">
    <property type="term" value="F:metalloendopeptidase activity"/>
    <property type="evidence" value="ECO:0007669"/>
    <property type="project" value="InterPro"/>
</dbReference>
<keyword evidence="7" id="KW-1133">Transmembrane helix</keyword>
<dbReference type="Gene3D" id="3.30.2010.10">
    <property type="entry name" value="Metalloproteases ('zincins'), catalytic domain"/>
    <property type="match status" value="1"/>
</dbReference>
<proteinExistence type="inferred from homology"/>
<evidence type="ECO:0000256" key="6">
    <source>
        <dbReference type="RuleBase" id="RU003983"/>
    </source>
</evidence>
<keyword evidence="7" id="KW-0472">Membrane</keyword>
<keyword evidence="5 6" id="KW-0482">Metalloprotease</keyword>
<evidence type="ECO:0000256" key="5">
    <source>
        <dbReference type="ARBA" id="ARBA00023049"/>
    </source>
</evidence>
<sequence length="295" mass="30333">MTVLLLLAGYGTVLGTAAPRWLARARWVARAPRTAVVLWAGLWLGLAGALAMTAHVLSEPGHLAGPTVHWLARDAEQTVEGPAGHWRALLLGAAVLGAAGAVVATGWLRAARARARHRLVLDLVARQEAGAGWWTVPDERAAAWCVPGRGGRIVFSSGAVALLDPAQRSAVLAHERAHLRGRHHLLSGAAGALARALPGLPLARAAAEQVALLVEMAADDRALRQCAPRTLATALYTVAAGRAPGGALAAGEVGAVARVHRLLAAAPPLSAPRRVGCWALAGLLPALPVLLACGP</sequence>
<dbReference type="InterPro" id="IPR001915">
    <property type="entry name" value="Peptidase_M48"/>
</dbReference>
<evidence type="ECO:0000256" key="2">
    <source>
        <dbReference type="ARBA" id="ARBA00022723"/>
    </source>
</evidence>
<comment type="cofactor">
    <cofactor evidence="6">
        <name>Zn(2+)</name>
        <dbReference type="ChEBI" id="CHEBI:29105"/>
    </cofactor>
    <text evidence="6">Binds 1 zinc ion per subunit.</text>
</comment>
<dbReference type="Proteomes" id="UP000317940">
    <property type="component" value="Unassembled WGS sequence"/>
</dbReference>
<evidence type="ECO:0000256" key="3">
    <source>
        <dbReference type="ARBA" id="ARBA00022801"/>
    </source>
</evidence>
<feature type="transmembrane region" description="Helical" evidence="7">
    <location>
        <begin position="6"/>
        <end position="23"/>
    </location>
</feature>
<keyword evidence="10" id="KW-1185">Reference proteome</keyword>
<reference evidence="9 10" key="1">
    <citation type="submission" date="2019-06" db="EMBL/GenBank/DDBJ databases">
        <title>Sequencing the genomes of 1000 actinobacteria strains.</title>
        <authorList>
            <person name="Klenk H.-P."/>
        </authorList>
    </citation>
    <scope>NUCLEOTIDE SEQUENCE [LARGE SCALE GENOMIC DNA]</scope>
    <source>
        <strain evidence="9 10">DSM 44826</strain>
    </source>
</reference>
<feature type="transmembrane region" description="Helical" evidence="7">
    <location>
        <begin position="88"/>
        <end position="108"/>
    </location>
</feature>
<gene>
    <name evidence="9" type="ORF">FHX73_114062</name>
</gene>
<comment type="caution">
    <text evidence="9">The sequence shown here is derived from an EMBL/GenBank/DDBJ whole genome shotgun (WGS) entry which is preliminary data.</text>
</comment>
<evidence type="ECO:0000259" key="8">
    <source>
        <dbReference type="Pfam" id="PF01435"/>
    </source>
</evidence>
<keyword evidence="4 6" id="KW-0862">Zinc</keyword>
<keyword evidence="3 6" id="KW-0378">Hydrolase</keyword>
<keyword evidence="1 6" id="KW-0645">Protease</keyword>
<dbReference type="RefSeq" id="WP_145906324.1">
    <property type="nucleotide sequence ID" value="NZ_BAAAMZ010000016.1"/>
</dbReference>
<evidence type="ECO:0000256" key="4">
    <source>
        <dbReference type="ARBA" id="ARBA00022833"/>
    </source>
</evidence>
<comment type="similarity">
    <text evidence="6">Belongs to the peptidase M48 family.</text>
</comment>
<dbReference type="AlphaFoldDB" id="A0A561ULG2"/>
<evidence type="ECO:0000256" key="7">
    <source>
        <dbReference type="SAM" id="Phobius"/>
    </source>
</evidence>
<feature type="domain" description="Peptidase M48" evidence="8">
    <location>
        <begin position="139"/>
        <end position="190"/>
    </location>
</feature>
<dbReference type="OrthoDB" id="9785340at2"/>
<evidence type="ECO:0000256" key="1">
    <source>
        <dbReference type="ARBA" id="ARBA00022670"/>
    </source>
</evidence>
<organism evidence="9 10">
    <name type="scientific">Kitasatospora viridis</name>
    <dbReference type="NCBI Taxonomy" id="281105"/>
    <lineage>
        <taxon>Bacteria</taxon>
        <taxon>Bacillati</taxon>
        <taxon>Actinomycetota</taxon>
        <taxon>Actinomycetes</taxon>
        <taxon>Kitasatosporales</taxon>
        <taxon>Streptomycetaceae</taxon>
        <taxon>Kitasatospora</taxon>
    </lineage>
</organism>
<protein>
    <submittedName>
        <fullName evidence="9">Peptidase M48-like protein</fullName>
    </submittedName>
</protein>